<proteinExistence type="predicted"/>
<name>A0ABV9Y1U0_9PSEU</name>
<keyword evidence="1" id="KW-0812">Transmembrane</keyword>
<feature type="transmembrane region" description="Helical" evidence="1">
    <location>
        <begin position="32"/>
        <end position="53"/>
    </location>
</feature>
<gene>
    <name evidence="2" type="ORF">ACFPFM_16295</name>
</gene>
<dbReference type="Proteomes" id="UP001595833">
    <property type="component" value="Unassembled WGS sequence"/>
</dbReference>
<accession>A0ABV9Y1U0</accession>
<feature type="transmembrane region" description="Helical" evidence="1">
    <location>
        <begin position="6"/>
        <end position="25"/>
    </location>
</feature>
<dbReference type="EMBL" id="JBHSJB010000012">
    <property type="protein sequence ID" value="MFC5055319.1"/>
    <property type="molecule type" value="Genomic_DNA"/>
</dbReference>
<evidence type="ECO:0000256" key="1">
    <source>
        <dbReference type="SAM" id="Phobius"/>
    </source>
</evidence>
<organism evidence="2 3">
    <name type="scientific">Saccharothrix xinjiangensis</name>
    <dbReference type="NCBI Taxonomy" id="204798"/>
    <lineage>
        <taxon>Bacteria</taxon>
        <taxon>Bacillati</taxon>
        <taxon>Actinomycetota</taxon>
        <taxon>Actinomycetes</taxon>
        <taxon>Pseudonocardiales</taxon>
        <taxon>Pseudonocardiaceae</taxon>
        <taxon>Saccharothrix</taxon>
    </lineage>
</organism>
<reference evidence="3" key="1">
    <citation type="journal article" date="2019" name="Int. J. Syst. Evol. Microbiol.">
        <title>The Global Catalogue of Microorganisms (GCM) 10K type strain sequencing project: providing services to taxonomists for standard genome sequencing and annotation.</title>
        <authorList>
            <consortium name="The Broad Institute Genomics Platform"/>
            <consortium name="The Broad Institute Genome Sequencing Center for Infectious Disease"/>
            <person name="Wu L."/>
            <person name="Ma J."/>
        </authorList>
    </citation>
    <scope>NUCLEOTIDE SEQUENCE [LARGE SCALE GENOMIC DNA]</scope>
    <source>
        <strain evidence="3">KCTC 12848</strain>
    </source>
</reference>
<evidence type="ECO:0000313" key="3">
    <source>
        <dbReference type="Proteomes" id="UP001595833"/>
    </source>
</evidence>
<evidence type="ECO:0000313" key="2">
    <source>
        <dbReference type="EMBL" id="MFC5055319.1"/>
    </source>
</evidence>
<sequence>MSVVVLVLLIAVVLAAIGLMVTMFVKDRPLHGVVGLGLLAGPGPLLALLHLSLA</sequence>
<dbReference type="RefSeq" id="WP_344040370.1">
    <property type="nucleotide sequence ID" value="NZ_BAAAKE010000022.1"/>
</dbReference>
<keyword evidence="3" id="KW-1185">Reference proteome</keyword>
<protein>
    <submittedName>
        <fullName evidence="2">Uncharacterized protein</fullName>
    </submittedName>
</protein>
<keyword evidence="1" id="KW-1133">Transmembrane helix</keyword>
<keyword evidence="1" id="KW-0472">Membrane</keyword>
<comment type="caution">
    <text evidence="2">The sequence shown here is derived from an EMBL/GenBank/DDBJ whole genome shotgun (WGS) entry which is preliminary data.</text>
</comment>